<gene>
    <name evidence="1" type="primary">MGST1</name>
    <name evidence="1" type="ORF">K3G42_007723</name>
</gene>
<sequence length="204" mass="23759">MEACFEYQLTGLEQLMVTVCEKFFGFLAFQENWQPVRSIAKVFKKEVMTLTDLKEFIDMELILVHAKYMVLLMVKMMLMSLLTAFYRMRNKAFTNPEDTSSFGKGEQAKKYLRTDSDVERVRRIHLNDLENIVPFAIIGFFYCVSGVPYSTALLHYRLFFGARVFHTIAYFIPLPQPCRGLSWLVGYLVTFSMAYRLLTVSLSL</sequence>
<proteinExistence type="predicted"/>
<name>A0ACB8FMM9_9SAUR</name>
<evidence type="ECO:0000313" key="1">
    <source>
        <dbReference type="EMBL" id="KAH8006550.1"/>
    </source>
</evidence>
<reference evidence="1" key="1">
    <citation type="submission" date="2021-08" db="EMBL/GenBank/DDBJ databases">
        <title>The first chromosome-level gecko genome reveals the dynamic sex chromosomes of Neotropical dwarf geckos (Sphaerodactylidae: Sphaerodactylus).</title>
        <authorList>
            <person name="Pinto B.J."/>
            <person name="Keating S.E."/>
            <person name="Gamble T."/>
        </authorList>
    </citation>
    <scope>NUCLEOTIDE SEQUENCE</scope>
    <source>
        <strain evidence="1">TG3544</strain>
    </source>
</reference>
<keyword evidence="2" id="KW-1185">Reference proteome</keyword>
<accession>A0ACB8FMM9</accession>
<evidence type="ECO:0000313" key="2">
    <source>
        <dbReference type="Proteomes" id="UP000827872"/>
    </source>
</evidence>
<organism evidence="1 2">
    <name type="scientific">Sphaerodactylus townsendi</name>
    <dbReference type="NCBI Taxonomy" id="933632"/>
    <lineage>
        <taxon>Eukaryota</taxon>
        <taxon>Metazoa</taxon>
        <taxon>Chordata</taxon>
        <taxon>Craniata</taxon>
        <taxon>Vertebrata</taxon>
        <taxon>Euteleostomi</taxon>
        <taxon>Lepidosauria</taxon>
        <taxon>Squamata</taxon>
        <taxon>Bifurcata</taxon>
        <taxon>Gekkota</taxon>
        <taxon>Sphaerodactylidae</taxon>
        <taxon>Sphaerodactylus</taxon>
    </lineage>
</organism>
<protein>
    <submittedName>
        <fullName evidence="1">Microsomal glutathione S-transferase 1</fullName>
    </submittedName>
</protein>
<comment type="caution">
    <text evidence="1">The sequence shown here is derived from an EMBL/GenBank/DDBJ whole genome shotgun (WGS) entry which is preliminary data.</text>
</comment>
<dbReference type="EMBL" id="CM037619">
    <property type="protein sequence ID" value="KAH8006550.1"/>
    <property type="molecule type" value="Genomic_DNA"/>
</dbReference>
<dbReference type="Proteomes" id="UP000827872">
    <property type="component" value="Linkage Group LG06"/>
</dbReference>